<reference evidence="3 4" key="1">
    <citation type="submission" date="2015-12" db="EMBL/GenBank/DDBJ databases">
        <title>Dictyostelia acquired genes for synthesis and detection of signals that induce cell-type specialization by lateral gene transfer from prokaryotes.</title>
        <authorList>
            <person name="Gloeckner G."/>
            <person name="Schaap P."/>
        </authorList>
    </citation>
    <scope>NUCLEOTIDE SEQUENCE [LARGE SCALE GENOMIC DNA]</scope>
    <source>
        <strain evidence="3 4">TK</strain>
    </source>
</reference>
<comment type="similarity">
    <text evidence="1">Belongs to the actin family.</text>
</comment>
<dbReference type="InParanoid" id="A0A151ZK33"/>
<accession>A0A151ZK33</accession>
<dbReference type="OMA" id="FFEEYEC"/>
<dbReference type="InterPro" id="IPR004000">
    <property type="entry name" value="Actin"/>
</dbReference>
<feature type="region of interest" description="Disordered" evidence="2">
    <location>
        <begin position="78"/>
        <end position="97"/>
    </location>
</feature>
<proteinExistence type="inferred from homology"/>
<name>A0A151ZK33_TIELA</name>
<organism evidence="3 4">
    <name type="scientific">Tieghemostelium lacteum</name>
    <name type="common">Slime mold</name>
    <name type="synonym">Dictyostelium lacteum</name>
    <dbReference type="NCBI Taxonomy" id="361077"/>
    <lineage>
        <taxon>Eukaryota</taxon>
        <taxon>Amoebozoa</taxon>
        <taxon>Evosea</taxon>
        <taxon>Eumycetozoa</taxon>
        <taxon>Dictyostelia</taxon>
        <taxon>Dictyosteliales</taxon>
        <taxon>Raperosteliaceae</taxon>
        <taxon>Tieghemostelium</taxon>
    </lineage>
</organism>
<evidence type="ECO:0000313" key="4">
    <source>
        <dbReference type="Proteomes" id="UP000076078"/>
    </source>
</evidence>
<dbReference type="Gene3D" id="3.90.640.10">
    <property type="entry name" value="Actin, Chain A, domain 4"/>
    <property type="match status" value="1"/>
</dbReference>
<dbReference type="OrthoDB" id="6220758at2759"/>
<keyword evidence="4" id="KW-1185">Reference proteome</keyword>
<dbReference type="AlphaFoldDB" id="A0A151ZK33"/>
<comment type="caution">
    <text evidence="3">The sequence shown here is derived from an EMBL/GenBank/DDBJ whole genome shotgun (WGS) entry which is preliminary data.</text>
</comment>
<dbReference type="SUPFAM" id="SSF53067">
    <property type="entry name" value="Actin-like ATPase domain"/>
    <property type="match status" value="2"/>
</dbReference>
<dbReference type="STRING" id="361077.A0A151ZK33"/>
<dbReference type="PANTHER" id="PTHR11937">
    <property type="entry name" value="ACTIN"/>
    <property type="match status" value="1"/>
</dbReference>
<dbReference type="FunCoup" id="A0A151ZK33">
    <property type="interactions" value="75"/>
</dbReference>
<sequence length="445" mass="49894">MSSTFNQINLNKVLIIDNGGYNLKVATSTTTSSTPIQLSSGSPLNFSNGSVVFNASNNGGSTSNQSMGNVTPTMTSINSNSSSVNNTSTTSTPPLIIPNHMAKMDQTIYMGDDLVNLYNSNPTQQQIIKTRNPMDKGFVVDWDLEKEIWDSVLKRDDLKIKPTEYSLLLTEAPFALDEIRKSLYQVVFEKYRFKSLSLQTPATLALLNHRQKTSTSALSPPCHLVVDCGYSWTTIIPHFQNTKLNYAIKRFAVGGKLLTNYLRDLIGSRHQQSCDFSMKSLNQIKEKSCYLSMDFIRDLNQCKLTPDQYSQGVSSSMPMLTNERFSVPELIFNPSDIGIQQAGLAESIVQSVQCTNINLHQSLYSNILLIGGSTMFPNFKARLENDLRRLIPDQYSINIVHAEDPILYPIYGAIKLSQQPDFHKYSCLKQEYDECGPSLCNRKFF</sequence>
<dbReference type="Pfam" id="PF00022">
    <property type="entry name" value="Actin"/>
    <property type="match status" value="1"/>
</dbReference>
<dbReference type="Proteomes" id="UP000076078">
    <property type="component" value="Unassembled WGS sequence"/>
</dbReference>
<dbReference type="SMART" id="SM00268">
    <property type="entry name" value="ACTIN"/>
    <property type="match status" value="1"/>
</dbReference>
<dbReference type="EMBL" id="LODT01000022">
    <property type="protein sequence ID" value="KYQ94358.1"/>
    <property type="molecule type" value="Genomic_DNA"/>
</dbReference>
<evidence type="ECO:0000256" key="1">
    <source>
        <dbReference type="RuleBase" id="RU000487"/>
    </source>
</evidence>
<evidence type="ECO:0000313" key="3">
    <source>
        <dbReference type="EMBL" id="KYQ94358.1"/>
    </source>
</evidence>
<dbReference type="CDD" id="cd10210">
    <property type="entry name" value="ASKHA_NBD_Arp6"/>
    <property type="match status" value="1"/>
</dbReference>
<dbReference type="InterPro" id="IPR043129">
    <property type="entry name" value="ATPase_NBD"/>
</dbReference>
<evidence type="ECO:0000256" key="2">
    <source>
        <dbReference type="SAM" id="MobiDB-lite"/>
    </source>
</evidence>
<dbReference type="Gene3D" id="3.30.420.40">
    <property type="match status" value="2"/>
</dbReference>
<gene>
    <name evidence="3" type="ORF">DLAC_04655</name>
</gene>
<protein>
    <submittedName>
        <fullName evidence="3">Actin related protein 6</fullName>
    </submittedName>
</protein>